<dbReference type="Proteomes" id="UP000786185">
    <property type="component" value="Unassembled WGS sequence"/>
</dbReference>
<organism evidence="1 2">
    <name type="scientific">Vibrio anguillarum</name>
    <name type="common">Listonella anguillarum</name>
    <dbReference type="NCBI Taxonomy" id="55601"/>
    <lineage>
        <taxon>Bacteria</taxon>
        <taxon>Pseudomonadati</taxon>
        <taxon>Pseudomonadota</taxon>
        <taxon>Gammaproteobacteria</taxon>
        <taxon>Vibrionales</taxon>
        <taxon>Vibrionaceae</taxon>
        <taxon>Vibrio</taxon>
    </lineage>
</organism>
<protein>
    <submittedName>
        <fullName evidence="1">Uncharacterized protein</fullName>
    </submittedName>
</protein>
<evidence type="ECO:0000313" key="2">
    <source>
        <dbReference type="Proteomes" id="UP000786185"/>
    </source>
</evidence>
<proteinExistence type="predicted"/>
<dbReference type="AlphaFoldDB" id="A0AAW4BKJ3"/>
<comment type="caution">
    <text evidence="1">The sequence shown here is derived from an EMBL/GenBank/DDBJ whole genome shotgun (WGS) entry which is preliminary data.</text>
</comment>
<name>A0AAW4BKJ3_VIBAN</name>
<reference evidence="1" key="1">
    <citation type="journal article" date="2021" name="PeerJ">
        <title>Analysis of 44 Vibrio anguillarum genomes reveals high genetic diversity.</title>
        <authorList>
            <person name="Hansen M.J."/>
            <person name="Dalsgaard I."/>
        </authorList>
    </citation>
    <scope>NUCLEOTIDE SEQUENCE</scope>
    <source>
        <strain evidence="1">850617-1/1</strain>
    </source>
</reference>
<gene>
    <name evidence="1" type="ORF">ERJ77_29180</name>
</gene>
<accession>A0AAW4BKJ3</accession>
<evidence type="ECO:0000313" key="1">
    <source>
        <dbReference type="EMBL" id="MBF4438490.1"/>
    </source>
</evidence>
<feature type="non-terminal residue" evidence="1">
    <location>
        <position position="68"/>
    </location>
</feature>
<dbReference type="EMBL" id="SCLC01002158">
    <property type="protein sequence ID" value="MBF4438490.1"/>
    <property type="molecule type" value="Genomic_DNA"/>
</dbReference>
<sequence>MPANTVLPLNPLANNGIIIGDETFQINSKRVYFPSAANKNKIGVSIHITVDAITDHARENFVNFFALQ</sequence>